<comment type="caution">
    <text evidence="1">The sequence shown here is derived from an EMBL/GenBank/DDBJ whole genome shotgun (WGS) entry which is preliminary data.</text>
</comment>
<sequence length="146" mass="16124">MTTAPTTVLQARRAWSSLPTPDLASLEGRWEASFLAPLRTVAPRGLGLIGLPRWFGKQFTGDTGINLLHTTGGGLEETLPMRLGEDASWADRRPVAVVSYAADAPRPWRWIRDEVRILDTDTLLGMTFTDGPGVRRLGLPFLLRRS</sequence>
<accession>A0A7Y9UVV8</accession>
<name>A0A7Y9UVV8_9ACTN</name>
<evidence type="ECO:0000313" key="1">
    <source>
        <dbReference type="EMBL" id="NYG59220.1"/>
    </source>
</evidence>
<dbReference type="EMBL" id="JACCAA010000001">
    <property type="protein sequence ID" value="NYG59220.1"/>
    <property type="molecule type" value="Genomic_DNA"/>
</dbReference>
<protein>
    <submittedName>
        <fullName evidence="1">Uncharacterized protein</fullName>
    </submittedName>
</protein>
<gene>
    <name evidence="1" type="ORF">BJ980_002143</name>
</gene>
<dbReference type="AlphaFoldDB" id="A0A7Y9UVV8"/>
<dbReference type="Proteomes" id="UP000540656">
    <property type="component" value="Unassembled WGS sequence"/>
</dbReference>
<organism evidence="1 2">
    <name type="scientific">Nocardioides daedukensis</name>
    <dbReference type="NCBI Taxonomy" id="634462"/>
    <lineage>
        <taxon>Bacteria</taxon>
        <taxon>Bacillati</taxon>
        <taxon>Actinomycetota</taxon>
        <taxon>Actinomycetes</taxon>
        <taxon>Propionibacteriales</taxon>
        <taxon>Nocardioidaceae</taxon>
        <taxon>Nocardioides</taxon>
    </lineage>
</organism>
<proteinExistence type="predicted"/>
<evidence type="ECO:0000313" key="2">
    <source>
        <dbReference type="Proteomes" id="UP000540656"/>
    </source>
</evidence>
<dbReference type="RefSeq" id="WP_179502293.1">
    <property type="nucleotide sequence ID" value="NZ_JACCAA010000001.1"/>
</dbReference>
<reference evidence="1 2" key="1">
    <citation type="submission" date="2020-07" db="EMBL/GenBank/DDBJ databases">
        <title>Sequencing the genomes of 1000 actinobacteria strains.</title>
        <authorList>
            <person name="Klenk H.-P."/>
        </authorList>
    </citation>
    <scope>NUCLEOTIDE SEQUENCE [LARGE SCALE GENOMIC DNA]</scope>
    <source>
        <strain evidence="1 2">DSM 23819</strain>
    </source>
</reference>
<keyword evidence="2" id="KW-1185">Reference proteome</keyword>